<evidence type="ECO:0000313" key="10">
    <source>
        <dbReference type="Proteomes" id="UP001140094"/>
    </source>
</evidence>
<evidence type="ECO:0000256" key="1">
    <source>
        <dbReference type="ARBA" id="ARBA00004141"/>
    </source>
</evidence>
<feature type="transmembrane region" description="Helical" evidence="7">
    <location>
        <begin position="247"/>
        <end position="264"/>
    </location>
</feature>
<dbReference type="Proteomes" id="UP001140094">
    <property type="component" value="Unassembled WGS sequence"/>
</dbReference>
<keyword evidence="3 7" id="KW-0812">Transmembrane</keyword>
<dbReference type="EMBL" id="JANBUO010000326">
    <property type="protein sequence ID" value="KAJ2805094.1"/>
    <property type="molecule type" value="Genomic_DNA"/>
</dbReference>
<feature type="transmembrane region" description="Helical" evidence="7">
    <location>
        <begin position="390"/>
        <end position="414"/>
    </location>
</feature>
<keyword evidence="10" id="KW-1185">Reference proteome</keyword>
<dbReference type="GO" id="GO:0005774">
    <property type="term" value="C:vacuolar membrane"/>
    <property type="evidence" value="ECO:0007669"/>
    <property type="project" value="TreeGrafter"/>
</dbReference>
<feature type="transmembrane region" description="Helical" evidence="7">
    <location>
        <begin position="148"/>
        <end position="169"/>
    </location>
</feature>
<feature type="compositionally biased region" description="Polar residues" evidence="6">
    <location>
        <begin position="18"/>
        <end position="34"/>
    </location>
</feature>
<evidence type="ECO:0000256" key="5">
    <source>
        <dbReference type="ARBA" id="ARBA00023136"/>
    </source>
</evidence>
<accession>A0A9W8HY06</accession>
<proteinExistence type="inferred from homology"/>
<feature type="region of interest" description="Disordered" evidence="6">
    <location>
        <begin position="18"/>
        <end position="41"/>
    </location>
</feature>
<reference evidence="9" key="1">
    <citation type="submission" date="2022-07" db="EMBL/GenBank/DDBJ databases">
        <title>Phylogenomic reconstructions and comparative analyses of Kickxellomycotina fungi.</title>
        <authorList>
            <person name="Reynolds N.K."/>
            <person name="Stajich J.E."/>
            <person name="Barry K."/>
            <person name="Grigoriev I.V."/>
            <person name="Crous P."/>
            <person name="Smith M.E."/>
        </authorList>
    </citation>
    <scope>NUCLEOTIDE SEQUENCE</scope>
    <source>
        <strain evidence="9">NRRL 1565</strain>
    </source>
</reference>
<gene>
    <name evidence="9" type="ORF">H4R20_002232</name>
</gene>
<feature type="transmembrane region" description="Helical" evidence="7">
    <location>
        <begin position="67"/>
        <end position="86"/>
    </location>
</feature>
<evidence type="ECO:0000256" key="2">
    <source>
        <dbReference type="ARBA" id="ARBA00008066"/>
    </source>
</evidence>
<dbReference type="OrthoDB" id="40134at2759"/>
<feature type="transmembrane region" description="Helical" evidence="7">
    <location>
        <begin position="181"/>
        <end position="197"/>
    </location>
</feature>
<feature type="transmembrane region" description="Helical" evidence="7">
    <location>
        <begin position="92"/>
        <end position="116"/>
    </location>
</feature>
<dbReference type="GO" id="GO:0015179">
    <property type="term" value="F:L-amino acid transmembrane transporter activity"/>
    <property type="evidence" value="ECO:0007669"/>
    <property type="project" value="TreeGrafter"/>
</dbReference>
<keyword evidence="5 7" id="KW-0472">Membrane</keyword>
<feature type="transmembrane region" description="Helical" evidence="7">
    <location>
        <begin position="363"/>
        <end position="384"/>
    </location>
</feature>
<evidence type="ECO:0000313" key="9">
    <source>
        <dbReference type="EMBL" id="KAJ2805094.1"/>
    </source>
</evidence>
<name>A0A9W8HY06_9FUNG</name>
<sequence>MSQQKLQHRQPLLAAASTSLSDNISDGSTSNDDTPVNGYGSVGSVQESRDINADTAHRHLSSSTETFFHIVCITAGTGILQLPYALSSGGWAGVLYIALAAAISAYSGKILILCLYHKHGVRLKSYSEVAEAAFGPRGRVILRTLKDFNLLGVVGIYIVLAGVSIHSLAVGSAVEHLGARFWIAASSAAVWIAVVLAREVHDVFFLSIFGTLTTVAMVIIVACLGISDYEFLHTRPPTKLIDLNMAPISLASICFSFGGNLNWPDLEGSMKSPKKWGMTLSFATGFVALIYLCVAIVGYGVYGDHVRSPIFLSLPPGLAVVTAKAMITAHVLLTCPILLTAVFIEAERDMSINSETLSSTREWLYRTGFRSLVMVVIAFFALFVSEFSKIVPVLGAIAGSLVVFVIPVACYIQLFKDQLLFSVWEYAWCALIVFVGLGCLVVGTSQAIADL</sequence>
<dbReference type="InterPro" id="IPR013057">
    <property type="entry name" value="AA_transpt_TM"/>
</dbReference>
<dbReference type="Pfam" id="PF01490">
    <property type="entry name" value="Aa_trans"/>
    <property type="match status" value="1"/>
</dbReference>
<dbReference type="AlphaFoldDB" id="A0A9W8HY06"/>
<comment type="subcellular location">
    <subcellularLocation>
        <location evidence="1">Membrane</location>
        <topology evidence="1">Multi-pass membrane protein</topology>
    </subcellularLocation>
</comment>
<feature type="transmembrane region" description="Helical" evidence="7">
    <location>
        <begin position="426"/>
        <end position="449"/>
    </location>
</feature>
<feature type="transmembrane region" description="Helical" evidence="7">
    <location>
        <begin position="322"/>
        <end position="343"/>
    </location>
</feature>
<protein>
    <recommendedName>
        <fullName evidence="8">Amino acid transporter transmembrane domain-containing protein</fullName>
    </recommendedName>
</protein>
<dbReference type="PANTHER" id="PTHR22950:SF349">
    <property type="entry name" value="AMINO ACID TRANSPORTER TRANSMEMBRANE DOMAIN-CONTAINING PROTEIN"/>
    <property type="match status" value="1"/>
</dbReference>
<evidence type="ECO:0000256" key="4">
    <source>
        <dbReference type="ARBA" id="ARBA00022989"/>
    </source>
</evidence>
<comment type="similarity">
    <text evidence="2">Belongs to the amino acid/polyamine transporter 2 family.</text>
</comment>
<comment type="caution">
    <text evidence="9">The sequence shown here is derived from an EMBL/GenBank/DDBJ whole genome shotgun (WGS) entry which is preliminary data.</text>
</comment>
<feature type="transmembrane region" description="Helical" evidence="7">
    <location>
        <begin position="276"/>
        <end position="302"/>
    </location>
</feature>
<evidence type="ECO:0000259" key="8">
    <source>
        <dbReference type="Pfam" id="PF01490"/>
    </source>
</evidence>
<evidence type="ECO:0000256" key="7">
    <source>
        <dbReference type="SAM" id="Phobius"/>
    </source>
</evidence>
<dbReference type="PANTHER" id="PTHR22950">
    <property type="entry name" value="AMINO ACID TRANSPORTER"/>
    <property type="match status" value="1"/>
</dbReference>
<feature type="domain" description="Amino acid transporter transmembrane" evidence="8">
    <location>
        <begin position="61"/>
        <end position="448"/>
    </location>
</feature>
<keyword evidence="4 7" id="KW-1133">Transmembrane helix</keyword>
<evidence type="ECO:0000256" key="3">
    <source>
        <dbReference type="ARBA" id="ARBA00022692"/>
    </source>
</evidence>
<evidence type="ECO:0000256" key="6">
    <source>
        <dbReference type="SAM" id="MobiDB-lite"/>
    </source>
</evidence>
<organism evidence="9 10">
    <name type="scientific">Coemansia guatemalensis</name>
    <dbReference type="NCBI Taxonomy" id="2761395"/>
    <lineage>
        <taxon>Eukaryota</taxon>
        <taxon>Fungi</taxon>
        <taxon>Fungi incertae sedis</taxon>
        <taxon>Zoopagomycota</taxon>
        <taxon>Kickxellomycotina</taxon>
        <taxon>Kickxellomycetes</taxon>
        <taxon>Kickxellales</taxon>
        <taxon>Kickxellaceae</taxon>
        <taxon>Coemansia</taxon>
    </lineage>
</organism>
<feature type="transmembrane region" description="Helical" evidence="7">
    <location>
        <begin position="204"/>
        <end position="227"/>
    </location>
</feature>